<evidence type="ECO:0000256" key="1">
    <source>
        <dbReference type="ARBA" id="ARBA00004229"/>
    </source>
</evidence>
<dbReference type="AlphaFoldDB" id="A0A7S0HJI2"/>
<evidence type="ECO:0008006" key="7">
    <source>
        <dbReference type="Google" id="ProtNLM"/>
    </source>
</evidence>
<dbReference type="GO" id="GO:0005524">
    <property type="term" value="F:ATP binding"/>
    <property type="evidence" value="ECO:0007669"/>
    <property type="project" value="InterPro"/>
</dbReference>
<dbReference type="InterPro" id="IPR000850">
    <property type="entry name" value="Adenylat/UMP-CMP_kin"/>
</dbReference>
<keyword evidence="4" id="KW-0418">Kinase</keyword>
<dbReference type="GO" id="GO:0006139">
    <property type="term" value="P:nucleobase-containing compound metabolic process"/>
    <property type="evidence" value="ECO:0007669"/>
    <property type="project" value="InterPro"/>
</dbReference>
<feature type="region of interest" description="Disordered" evidence="5">
    <location>
        <begin position="1"/>
        <end position="67"/>
    </location>
</feature>
<feature type="compositionally biased region" description="Basic and acidic residues" evidence="5">
    <location>
        <begin position="16"/>
        <end position="60"/>
    </location>
</feature>
<gene>
    <name evidence="6" type="ORF">HPHI1048_LOCUS10896</name>
</gene>
<name>A0A7S0HJI2_9CRYP</name>
<evidence type="ECO:0000256" key="2">
    <source>
        <dbReference type="ARBA" id="ARBA00022679"/>
    </source>
</evidence>
<sequence>MGCASSKAAHAETAQPDDRKEPEEANQKQERDQEEEVNQKQENDQEEASEKQQHSVKEDSPQEDSPAVEQAFYVQAAIYGPPGSNKSNLCEQLTKPTSDGGLGLRHFTIGEVQRLAMRGHATLGPKVKEAMAAKFNKDKGAKGGNKSAGPSEELNAQILAWVLESQKPDNGWILDGYPTTPEQLRTLKEEGIDIRHAVIVETKDEDLIRLMTGRRMDLEESKIYHLEGIGGYEIPPEAVQDLPPPLLSLNV</sequence>
<dbReference type="Pfam" id="PF00406">
    <property type="entry name" value="ADK"/>
    <property type="match status" value="1"/>
</dbReference>
<dbReference type="SUPFAM" id="SSF52540">
    <property type="entry name" value="P-loop containing nucleoside triphosphate hydrolases"/>
    <property type="match status" value="1"/>
</dbReference>
<proteinExistence type="predicted"/>
<dbReference type="GO" id="GO:0019205">
    <property type="term" value="F:nucleobase-containing compound kinase activity"/>
    <property type="evidence" value="ECO:0007669"/>
    <property type="project" value="InterPro"/>
</dbReference>
<evidence type="ECO:0000256" key="5">
    <source>
        <dbReference type="SAM" id="MobiDB-lite"/>
    </source>
</evidence>
<evidence type="ECO:0000256" key="3">
    <source>
        <dbReference type="ARBA" id="ARBA00022741"/>
    </source>
</evidence>
<dbReference type="Gene3D" id="3.40.50.300">
    <property type="entry name" value="P-loop containing nucleotide triphosphate hydrolases"/>
    <property type="match status" value="1"/>
</dbReference>
<protein>
    <recommendedName>
        <fullName evidence="7">Adenylate kinase</fullName>
    </recommendedName>
</protein>
<keyword evidence="3" id="KW-0547">Nucleotide-binding</keyword>
<evidence type="ECO:0000256" key="4">
    <source>
        <dbReference type="ARBA" id="ARBA00022777"/>
    </source>
</evidence>
<reference evidence="6" key="1">
    <citation type="submission" date="2021-01" db="EMBL/GenBank/DDBJ databases">
        <authorList>
            <person name="Corre E."/>
            <person name="Pelletier E."/>
            <person name="Niang G."/>
            <person name="Scheremetjew M."/>
            <person name="Finn R."/>
            <person name="Kale V."/>
            <person name="Holt S."/>
            <person name="Cochrane G."/>
            <person name="Meng A."/>
            <person name="Brown T."/>
            <person name="Cohen L."/>
        </authorList>
    </citation>
    <scope>NUCLEOTIDE SEQUENCE</scope>
    <source>
        <strain evidence="6">CCMP325</strain>
    </source>
</reference>
<organism evidence="6">
    <name type="scientific">Hanusia phi</name>
    <dbReference type="NCBI Taxonomy" id="3032"/>
    <lineage>
        <taxon>Eukaryota</taxon>
        <taxon>Cryptophyceae</taxon>
        <taxon>Pyrenomonadales</taxon>
        <taxon>Geminigeraceae</taxon>
        <taxon>Hanusia</taxon>
    </lineage>
</organism>
<comment type="subcellular location">
    <subcellularLocation>
        <location evidence="1">Plastid</location>
        <location evidence="1">Chloroplast</location>
    </subcellularLocation>
</comment>
<evidence type="ECO:0000313" key="6">
    <source>
        <dbReference type="EMBL" id="CAD8484882.1"/>
    </source>
</evidence>
<dbReference type="EMBL" id="HBEO01015985">
    <property type="protein sequence ID" value="CAD8484882.1"/>
    <property type="molecule type" value="Transcribed_RNA"/>
</dbReference>
<dbReference type="InterPro" id="IPR027417">
    <property type="entry name" value="P-loop_NTPase"/>
</dbReference>
<accession>A0A7S0HJI2</accession>
<dbReference type="PANTHER" id="PTHR23359">
    <property type="entry name" value="NUCLEOTIDE KINASE"/>
    <property type="match status" value="1"/>
</dbReference>
<keyword evidence="2" id="KW-0808">Transferase</keyword>
<dbReference type="GO" id="GO:0009507">
    <property type="term" value="C:chloroplast"/>
    <property type="evidence" value="ECO:0007669"/>
    <property type="project" value="UniProtKB-SubCell"/>
</dbReference>